<accession>A0A9Q0HLL8</accession>
<feature type="domain" description="DUF7054" evidence="1">
    <location>
        <begin position="17"/>
        <end position="98"/>
    </location>
</feature>
<keyword evidence="3" id="KW-1185">Reference proteome</keyword>
<dbReference type="AlphaFoldDB" id="A0A9Q0HLL8"/>
<organism evidence="2 3">
    <name type="scientific">Rhynchospora breviuscula</name>
    <dbReference type="NCBI Taxonomy" id="2022672"/>
    <lineage>
        <taxon>Eukaryota</taxon>
        <taxon>Viridiplantae</taxon>
        <taxon>Streptophyta</taxon>
        <taxon>Embryophyta</taxon>
        <taxon>Tracheophyta</taxon>
        <taxon>Spermatophyta</taxon>
        <taxon>Magnoliopsida</taxon>
        <taxon>Liliopsida</taxon>
        <taxon>Poales</taxon>
        <taxon>Cyperaceae</taxon>
        <taxon>Cyperoideae</taxon>
        <taxon>Rhynchosporeae</taxon>
        <taxon>Rhynchospora</taxon>
    </lineage>
</organism>
<dbReference type="Proteomes" id="UP001151287">
    <property type="component" value="Unassembled WGS sequence"/>
</dbReference>
<evidence type="ECO:0000313" key="3">
    <source>
        <dbReference type="Proteomes" id="UP001151287"/>
    </source>
</evidence>
<dbReference type="OrthoDB" id="1919859at2759"/>
<reference evidence="2" key="1">
    <citation type="journal article" date="2022" name="Cell">
        <title>Repeat-based holocentromeres influence genome architecture and karyotype evolution.</title>
        <authorList>
            <person name="Hofstatter P.G."/>
            <person name="Thangavel G."/>
            <person name="Lux T."/>
            <person name="Neumann P."/>
            <person name="Vondrak T."/>
            <person name="Novak P."/>
            <person name="Zhang M."/>
            <person name="Costa L."/>
            <person name="Castellani M."/>
            <person name="Scott A."/>
            <person name="Toegelov H."/>
            <person name="Fuchs J."/>
            <person name="Mata-Sucre Y."/>
            <person name="Dias Y."/>
            <person name="Vanzela A.L.L."/>
            <person name="Huettel B."/>
            <person name="Almeida C.C.S."/>
            <person name="Simkova H."/>
            <person name="Souza G."/>
            <person name="Pedrosa-Harand A."/>
            <person name="Macas J."/>
            <person name="Mayer K.F.X."/>
            <person name="Houben A."/>
            <person name="Marques A."/>
        </authorList>
    </citation>
    <scope>NUCLEOTIDE SEQUENCE</scope>
    <source>
        <strain evidence="2">RhyBre1mFocal</strain>
    </source>
</reference>
<evidence type="ECO:0000259" key="1">
    <source>
        <dbReference type="Pfam" id="PF23156"/>
    </source>
</evidence>
<dbReference type="InterPro" id="IPR040358">
    <property type="entry name" value="At4g22758-like"/>
</dbReference>
<dbReference type="EMBL" id="JAMQYH010000004">
    <property type="protein sequence ID" value="KAJ1690732.1"/>
    <property type="molecule type" value="Genomic_DNA"/>
</dbReference>
<gene>
    <name evidence="2" type="ORF">LUZ63_014887</name>
</gene>
<comment type="caution">
    <text evidence="2">The sequence shown here is derived from an EMBL/GenBank/DDBJ whole genome shotgun (WGS) entry which is preliminary data.</text>
</comment>
<dbReference type="PANTHER" id="PTHR33270">
    <property type="entry name" value="BNAC05G50380D PROTEIN"/>
    <property type="match status" value="1"/>
</dbReference>
<proteinExistence type="predicted"/>
<protein>
    <recommendedName>
        <fullName evidence="1">DUF7054 domain-containing protein</fullName>
    </recommendedName>
</protein>
<dbReference type="Pfam" id="PF23156">
    <property type="entry name" value="DUF7054"/>
    <property type="match status" value="1"/>
</dbReference>
<evidence type="ECO:0000313" key="2">
    <source>
        <dbReference type="EMBL" id="KAJ1690732.1"/>
    </source>
</evidence>
<sequence length="146" mass="15879">MAMGISKRGQGKVKGRGRLLVTVTVYGSAGPLRFLVNEGEMASGVVRLALKTYAREGRLPLLGTHLDEFLLYHANGGFDALESGYVISFNGARNFLLCKKQIEEVIEEKVEEKAIAGSVIASKKGYSSSWKSGLNKGLNKILSFRI</sequence>
<dbReference type="InterPro" id="IPR055482">
    <property type="entry name" value="DUF7054"/>
</dbReference>
<dbReference type="PANTHER" id="PTHR33270:SF18">
    <property type="entry name" value="OS02G0324700 PROTEIN"/>
    <property type="match status" value="1"/>
</dbReference>
<name>A0A9Q0HLL8_9POAL</name>